<reference evidence="5 7" key="1">
    <citation type="submission" date="2024-04" db="EMBL/GenBank/DDBJ databases">
        <title>Tritrichomonas musculus Genome.</title>
        <authorList>
            <person name="Alves-Ferreira E."/>
            <person name="Grigg M."/>
            <person name="Lorenzi H."/>
            <person name="Galac M."/>
        </authorList>
    </citation>
    <scope>NUCLEOTIDE SEQUENCE [LARGE SCALE GENOMIC DNA]</scope>
    <source>
        <strain evidence="5 7">EAF2021</strain>
    </source>
</reference>
<dbReference type="PANTHER" id="PTHR16166:SF93">
    <property type="entry name" value="INTERMEMBRANE LIPID TRANSFER PROTEIN VPS13"/>
    <property type="match status" value="1"/>
</dbReference>
<feature type="region of interest" description="Disordered" evidence="3">
    <location>
        <begin position="1654"/>
        <end position="1691"/>
    </location>
</feature>
<proteinExistence type="inferred from homology"/>
<feature type="compositionally biased region" description="Low complexity" evidence="3">
    <location>
        <begin position="1845"/>
        <end position="1860"/>
    </location>
</feature>
<accession>A0ABR2GMR0</accession>
<evidence type="ECO:0000256" key="2">
    <source>
        <dbReference type="ARBA" id="ARBA00022448"/>
    </source>
</evidence>
<dbReference type="PANTHER" id="PTHR16166">
    <property type="entry name" value="VACUOLAR PROTEIN SORTING-ASSOCIATED PROTEIN VPS13"/>
    <property type="match status" value="1"/>
</dbReference>
<name>A0ABR2GMR0_9EUKA</name>
<feature type="compositionally biased region" description="Acidic residues" evidence="3">
    <location>
        <begin position="2268"/>
        <end position="2281"/>
    </location>
</feature>
<evidence type="ECO:0000313" key="5">
    <source>
        <dbReference type="EMBL" id="KAK8835230.1"/>
    </source>
</evidence>
<comment type="caution">
    <text evidence="5">The sequence shown here is derived from an EMBL/GenBank/DDBJ whole genome shotgun (WGS) entry which is preliminary data.</text>
</comment>
<feature type="compositionally biased region" description="Basic and acidic residues" evidence="3">
    <location>
        <begin position="1861"/>
        <end position="1873"/>
    </location>
</feature>
<comment type="similarity">
    <text evidence="1">Belongs to the VPS13 family.</text>
</comment>
<keyword evidence="7" id="KW-1185">Reference proteome</keyword>
<evidence type="ECO:0000259" key="4">
    <source>
        <dbReference type="Pfam" id="PF12624"/>
    </source>
</evidence>
<protein>
    <recommendedName>
        <fullName evidence="4">Chorein N-terminal domain-containing protein</fullName>
    </recommendedName>
</protein>
<feature type="domain" description="Chorein N-terminal" evidence="4">
    <location>
        <begin position="2"/>
        <end position="438"/>
    </location>
</feature>
<feature type="region of interest" description="Disordered" evidence="3">
    <location>
        <begin position="2532"/>
        <end position="2568"/>
    </location>
</feature>
<evidence type="ECO:0000256" key="3">
    <source>
        <dbReference type="SAM" id="MobiDB-lite"/>
    </source>
</evidence>
<gene>
    <name evidence="6" type="ORF">M9Y10_011720</name>
    <name evidence="5" type="ORF">M9Y10_017056</name>
</gene>
<sequence length="3302" mass="371565">MVLEGIASSILSHFLSKYIDKLNSNDLRMSLFSGTVSLDNLSIKQSALMEHQLPFKVEKGIVNSIKASIPYTRLKSSPCKIEIDGILVLGTVSGKVLIQADSNNVTSTPSDEYGELDAALQDQNVSKSDFTTGIIGSVIDNLQVSITNVHIRLEYNVGNRTMAIGVVIPSIKVFTIDDNGIKVDVNTSKTEIRKKLILQNLSIYIDTSTNMLDGGVRNDSDSFKRVMVDSIRDQNHQFILHEFSFEVLYQHPKATSGPITYGNILSINTSAIDLAIDALQYRCFAELQIEQARFQRRRFYAICGRPDEFPGSSKENASNNLWWQFLNRCSIKKNRPIDFNPQRALIFLKNRKKNLSTLSQILTRPNPKKDEAFLKKLESQYGGDIVILLRMYAKMVTENELRAKKAQEESNQKGIYGLETSELQEIVAHKDSIKNNADTMCVNFQISEFNVSISYNTQTPLAFIQLKPLEGKFVKNKDDILLESLIGEVALINKRSKDQINIVKLRKSELTKGQCILFNMTGNLAKQLMNIDVIAASPVFFVDISLLSDLKVFFSSASDLSLETSAPTAKKKDMSNPQIIGLLETHKTIFLKAHLDSPVIKLPFKKPIEIMLGNIDIQSINPDRKRLLEDTNSWYDEYSLDITGFSILFDNQKLCKPINFSFLLLQSFIRKSEIVMTKIAARISSIDFNIDRGQYLSLLEVPKYLESLTSSPPPAQQIEYEQSHRDSGVNVSAVSNVSIEQASSLSIQFDLIFEQFDIELMNLNQTVGSDIKVAGIKAGVKAVQNTIEGSFMLQYLSIIGCQKEICNFGSKEEAAINLDVSVNGINMAANLHSARPVVTVDINWIKEILDFFKKPPPTPEELRELEEEFRRSLQNQVKKKNLLRKNEQSASISVARTGLFGERKDFNDFQLLRKLASHPIIKLEVSITAPQIILPYQDTPFTANLGLLHLYSLEPIKREPSNILSFYDRFALEVSELEIKFGDAYLLDPFSAKLELHKAFIVRQDVQSLKAFIDIHQLKLQLKHSQFQKLLGVSEMFTQLAPPPSPEEEQIPKLPQKPRLSETSIAYEASIAYENIIMDSENAFSILADLKFETLQVALLNDDDSVHSSFIMSKLNGHFDCFRHNVDARFKIETLKGIAHDEILLSLGEENVASLDCNFVLKDENVNVDVSISKPTVKIDFRWIFQLKEFFKIPKKPKVKGKNPKKAIKSNDDYTQPNVPLKPIKNSTPSKININNDVEERDIVLQSIPKKQIKKIQGKFLITFPSFSIILVKKTQETIVMSAALSEINATINEDQSGFFALSDIQLDIDKRYLMTPFSIKVDLVLEPIFKISLDLPEIVLNLQKTDYRLLLDIAEYIPAVLSTEKKKSKVVEVVNGVDDDDWDDDNNNDSRNEMQVDIEEETKKPLFFDIKIGKLGLDIDDGDKNLFNFHINNIGVRSDTDNNIFVSLSSIICQEHVSSECNDLLRAEQATVVQISESGNIDVSIATDSTIFLKMEAINALLSIFAPGCQILDYQKKKKKKTKAANTIKSQTIPDVKDIQKVKSKTKVINVNCKAFKVLINEESENSQVLTLTLDDLRYQMIGKRQIIKINDISLVVPSNSDLYPSEMMRGGEGDLIVIQIMRKLVLIEIHQLFLFANFEAIKRILNIYADNPIQTPQNPDEDENETKKKEEEEEEEEEEDNNDGITNSDYFRHYIPETGKKIDIHLNQSKILVPVLFGVSNEMLEVAIDVEVILTTAIKLKLNSLTASFIQYGGVAHPPVIDRLSFILTQASNAIALSTDPGSIRIAPADIASFNVLIDSVLKMVNSLKILNKPENEDETSSRESLYTDAEKDIKAIESQEQNYNNENDNNNNNNNDNNNDKEEGAPVEDKNEVVTFSASLEINEMIITFNSDRYQTFPLFRFQLRQINVVYGTNKLSKINVIFNSIDYMCIYRMEWKMFVEPFQLNVSLLKNVTPDMEKWMISASVEEPININFGYNAIQLLVMYGKDILKIISSKELYHCDKPKFTVVNKSAEKIKIEYTTPQTMQSSEPVYPVEIDSLASCEFDIGRDDPVYITIGHLCKKVVANLMPYPVFFNHQIVVSQEISTERTLINVSSVLLFQNKTTYVLYLMKQRSSSSYNVLLELKPNQQIPIPTIEGLKSSKFAITTEKNLTNVSHSTFDIKSIKRRPTLLECIFPKQRKYQLVISSKFDLNKCSMNVKIEPNCVIHNQLPVELIIRPAGQSKISRIKDGEKLATTTIDYSHPEFYGHFAIGTFVMQNARTETSQEENDDLNDESQNEENKNLNKSGSDLIISNSSAHMNSMHNAGPIKLSERILVKLKDGKITPIKVTFVTDTFQSIDQSTITHIAVQCTMNPKKPQMHLMFFAPAIVFNRSGFDFMCVNGKDDKMTTMARFAPREEGANPCEDGFLFWSSAEFFKKKEAKRRLPLWLFATEEAEREFLPDEVEDNNNNNDNNNDDKLADFYVTDEFIECTATHIDGTVMVPTSFPGLFVPLHYTTRSAEPYSKSSLVTITSQCRVRNMTDSSFFLQPVIADEPNETPAKDDKDKKSKSKESVGADAEVHNTNEEQELLNRRDHWTFGQLVEVKGGGVTHRVRFASDSLLFALRTARDSPSYTILNFSEPIHTTFAIDERIYEIENQALGVEMLITIKCGLFPQPLNLLNDLELSGPEVSISQKVTEMIQANNNNDDDDKKKKVGHLCVAKPQSATIVAYDTPFGGSDLILHYEGEEIPISLVVVNTPFEHKDIYYEVVTNKNNTKTICISRKPYVHEKINRTIMFSADIPVITVVLLDRINSEIALLTLQKLQFGYYVGELNQVCFKLRAFQLDDLQPSAMLKVVCAGYPDLKEGEDINSRNLITFDASMFPNAPSFTAFKDFIINIDPIILFLDLSFVSDAVVIMQQMFIPKHSKGVLLSKPKPSEPSSLSSIPLTAQNLTVNSCKFTLFVRSISPRPCVYPTLSSYLKAIPEITNGEIVLPSFHFEDCTMNAAYVQKEIVDPLISAAISQGMKMFLNTDIFMRSTGTKSANFAKKGERIMNGELQVLIQIPGSIILQGGEAVTNFASKIAHFATFDSSTSVNRVNTTAKDTLISGVKAFGDGFIDGFAGVVKTPMQMGKENGVGGVFLGIGKGLIGLITKPIAGILDAGVASFAAARKAINGEDNDVIPPIRCAHAMPMIYMPPEFTDRMLVIKDLAQLSFQSSDLSTLYNQWVEMFVIDVKTGIWYGVTQEYVFSADPNGNMIAKAPIRKIIRIVLEAKSNVITLVVDEVIIKTIVIYSKNIQQATRFTQLVTSRRVALGIGE</sequence>
<evidence type="ECO:0000313" key="7">
    <source>
        <dbReference type="Proteomes" id="UP001470230"/>
    </source>
</evidence>
<feature type="compositionally biased region" description="Acidic residues" evidence="3">
    <location>
        <begin position="1673"/>
        <end position="1684"/>
    </location>
</feature>
<dbReference type="InterPro" id="IPR026847">
    <property type="entry name" value="VPS13"/>
</dbReference>
<evidence type="ECO:0000313" key="6">
    <source>
        <dbReference type="EMBL" id="KAK8864026.1"/>
    </source>
</evidence>
<feature type="compositionally biased region" description="Basic and acidic residues" evidence="3">
    <location>
        <begin position="2543"/>
        <end position="2568"/>
    </location>
</feature>
<dbReference type="EMBL" id="JAPFFF010000205">
    <property type="protein sequence ID" value="KAK8835230.1"/>
    <property type="molecule type" value="Genomic_DNA"/>
</dbReference>
<dbReference type="Proteomes" id="UP001470230">
    <property type="component" value="Unassembled WGS sequence"/>
</dbReference>
<dbReference type="Pfam" id="PF12624">
    <property type="entry name" value="VPS13_N"/>
    <property type="match status" value="1"/>
</dbReference>
<feature type="region of interest" description="Disordered" evidence="3">
    <location>
        <begin position="1845"/>
        <end position="1873"/>
    </location>
</feature>
<dbReference type="EMBL" id="JAPFFF010000017">
    <property type="protein sequence ID" value="KAK8864026.1"/>
    <property type="molecule type" value="Genomic_DNA"/>
</dbReference>
<organism evidence="5 7">
    <name type="scientific">Tritrichomonas musculus</name>
    <dbReference type="NCBI Taxonomy" id="1915356"/>
    <lineage>
        <taxon>Eukaryota</taxon>
        <taxon>Metamonada</taxon>
        <taxon>Parabasalia</taxon>
        <taxon>Tritrichomonadida</taxon>
        <taxon>Tritrichomonadidae</taxon>
        <taxon>Tritrichomonas</taxon>
    </lineage>
</organism>
<evidence type="ECO:0000256" key="1">
    <source>
        <dbReference type="ARBA" id="ARBA00006545"/>
    </source>
</evidence>
<keyword evidence="2" id="KW-0813">Transport</keyword>
<dbReference type="InterPro" id="IPR026854">
    <property type="entry name" value="VPS13_N"/>
</dbReference>
<feature type="region of interest" description="Disordered" evidence="3">
    <location>
        <begin position="2265"/>
        <end position="2293"/>
    </location>
</feature>